<comment type="caution">
    <text evidence="2">The sequence shown here is derived from an EMBL/GenBank/DDBJ whole genome shotgun (WGS) entry which is preliminary data.</text>
</comment>
<name>A0ABP7HMS7_9ACTN</name>
<dbReference type="EMBL" id="BAAAZR010000002">
    <property type="protein sequence ID" value="GAA3796119.1"/>
    <property type="molecule type" value="Genomic_DNA"/>
</dbReference>
<accession>A0ABP7HMS7</accession>
<sequence>MIPHRAIQEGESIPRAEMCAADTVTSSGIEVLRMASETVQAVPGRLSALNTRYHKTALGVFAFIVVAHWAEHVAQAIQVWVLGWPLAEARGVLGVPFPWLVKSEWMHYGYALLMLAGLIVLRKGFTGSARTWWNVSLGIQVWHHLEHLLLLIQALVGANLLGRPAPTSVLQIFLPRMELHLFYNAIVFIPMVIAMVRHLRPSEPERAAMLCGCAVPAYGR</sequence>
<feature type="transmembrane region" description="Helical" evidence="1">
    <location>
        <begin position="53"/>
        <end position="70"/>
    </location>
</feature>
<organism evidence="2 3">
    <name type="scientific">Sphaerisporangium flaviroseum</name>
    <dbReference type="NCBI Taxonomy" id="509199"/>
    <lineage>
        <taxon>Bacteria</taxon>
        <taxon>Bacillati</taxon>
        <taxon>Actinomycetota</taxon>
        <taxon>Actinomycetes</taxon>
        <taxon>Streptosporangiales</taxon>
        <taxon>Streptosporangiaceae</taxon>
        <taxon>Sphaerisporangium</taxon>
    </lineage>
</organism>
<proteinExistence type="predicted"/>
<evidence type="ECO:0000256" key="1">
    <source>
        <dbReference type="SAM" id="Phobius"/>
    </source>
</evidence>
<evidence type="ECO:0000313" key="2">
    <source>
        <dbReference type="EMBL" id="GAA3796119.1"/>
    </source>
</evidence>
<keyword evidence="1" id="KW-0812">Transmembrane</keyword>
<keyword evidence="3" id="KW-1185">Reference proteome</keyword>
<evidence type="ECO:0000313" key="3">
    <source>
        <dbReference type="Proteomes" id="UP001500888"/>
    </source>
</evidence>
<keyword evidence="1" id="KW-0472">Membrane</keyword>
<feature type="transmembrane region" description="Helical" evidence="1">
    <location>
        <begin position="181"/>
        <end position="199"/>
    </location>
</feature>
<dbReference type="Proteomes" id="UP001500888">
    <property type="component" value="Unassembled WGS sequence"/>
</dbReference>
<keyword evidence="1" id="KW-1133">Transmembrane helix</keyword>
<gene>
    <name evidence="2" type="ORF">GCM10022226_14300</name>
</gene>
<reference evidence="3" key="1">
    <citation type="journal article" date="2019" name="Int. J. Syst. Evol. Microbiol.">
        <title>The Global Catalogue of Microorganisms (GCM) 10K type strain sequencing project: providing services to taxonomists for standard genome sequencing and annotation.</title>
        <authorList>
            <consortium name="The Broad Institute Genomics Platform"/>
            <consortium name="The Broad Institute Genome Sequencing Center for Infectious Disease"/>
            <person name="Wu L."/>
            <person name="Ma J."/>
        </authorList>
    </citation>
    <scope>NUCLEOTIDE SEQUENCE [LARGE SCALE GENOMIC DNA]</scope>
    <source>
        <strain evidence="3">JCM 16908</strain>
    </source>
</reference>
<protein>
    <submittedName>
        <fullName evidence="2">Uncharacterized protein</fullName>
    </submittedName>
</protein>
<feature type="transmembrane region" description="Helical" evidence="1">
    <location>
        <begin position="105"/>
        <end position="121"/>
    </location>
</feature>